<evidence type="ECO:0000313" key="4">
    <source>
        <dbReference type="EMBL" id="PAA53932.1"/>
    </source>
</evidence>
<dbReference type="PROSITE" id="PS50297">
    <property type="entry name" value="ANK_REP_REGION"/>
    <property type="match status" value="1"/>
</dbReference>
<dbReference type="PROSITE" id="PS50088">
    <property type="entry name" value="ANK_REPEAT"/>
    <property type="match status" value="1"/>
</dbReference>
<dbReference type="OrthoDB" id="10057496at2759"/>
<dbReference type="Gene3D" id="1.25.40.20">
    <property type="entry name" value="Ankyrin repeat-containing domain"/>
    <property type="match status" value="3"/>
</dbReference>
<feature type="repeat" description="ANK" evidence="1">
    <location>
        <begin position="595"/>
        <end position="627"/>
    </location>
</feature>
<dbReference type="STRING" id="282301.A0A267DZN2"/>
<evidence type="ECO:0000256" key="1">
    <source>
        <dbReference type="PROSITE-ProRule" id="PRU00023"/>
    </source>
</evidence>
<keyword evidence="5" id="KW-1185">Reference proteome</keyword>
<keyword evidence="3" id="KW-1133">Transmembrane helix</keyword>
<feature type="transmembrane region" description="Helical" evidence="3">
    <location>
        <begin position="1217"/>
        <end position="1238"/>
    </location>
</feature>
<dbReference type="SUPFAM" id="SSF48403">
    <property type="entry name" value="Ankyrin repeat"/>
    <property type="match status" value="1"/>
</dbReference>
<protein>
    <recommendedName>
        <fullName evidence="6">ANK_REP_REGION domain-containing protein</fullName>
    </recommendedName>
</protein>
<evidence type="ECO:0000313" key="5">
    <source>
        <dbReference type="Proteomes" id="UP000215902"/>
    </source>
</evidence>
<feature type="transmembrane region" description="Helical" evidence="3">
    <location>
        <begin position="1106"/>
        <end position="1125"/>
    </location>
</feature>
<feature type="transmembrane region" description="Helical" evidence="3">
    <location>
        <begin position="1053"/>
        <end position="1074"/>
    </location>
</feature>
<feature type="region of interest" description="Disordered" evidence="2">
    <location>
        <begin position="1"/>
        <end position="51"/>
    </location>
</feature>
<feature type="transmembrane region" description="Helical" evidence="3">
    <location>
        <begin position="979"/>
        <end position="998"/>
    </location>
</feature>
<evidence type="ECO:0008006" key="6">
    <source>
        <dbReference type="Google" id="ProtNLM"/>
    </source>
</evidence>
<dbReference type="PANTHER" id="PTHR24121">
    <property type="entry name" value="NO MECHANORECEPTOR POTENTIAL C, ISOFORM D-RELATED"/>
    <property type="match status" value="1"/>
</dbReference>
<dbReference type="PANTHER" id="PTHR24121:SF23">
    <property type="entry name" value="NO MECHANORECEPTOR POTENTIAL C, ISOFORM H"/>
    <property type="match status" value="1"/>
</dbReference>
<dbReference type="Proteomes" id="UP000215902">
    <property type="component" value="Unassembled WGS sequence"/>
</dbReference>
<sequence length="1372" mass="154808">MEPDSSKGVEVPNDGDPMVSFEPQPTPPPPPSTQPSPPTQPPLPTPPNDDDCKRELLLQLTQQKKFDDAKKIIQSLKNTAAPLRRDQLLRTAVHYAAMDPSGFELLKDLTELVGAGCLATPDRNGVTPFHFAAQYLPDNAWNTFINPLVTESHLKKRDNAGNTCGHYAVREQRANDGVILSIVHKSGPRCLDVSNEIKETPLQLAVKNCTSKTVKKLLKELNPRWLQEADDEGNTVAHYAAMNPRGAVLKVVKKVGDPVLFWSNNHKETVLQIALQFCSIPKSHLLLKKAVAKAAKLPGSKESKKLRQQDSTGKTCLHSTAMLSDRQEILLQAVELGKPLGPECLAWKNQAGSSVLHVALEHGRQSEPASTEVLVKLISKSTKDVLAKVDANGNTCLHIAAKRRDNHRLLREAIQKCGKDCMFWPNKRNQLVMFFAIGVVSSKELEEALKNDIPSDDFGNTLLHYLLQGYSSESVCVGLTDSAIEKQSTTDILEKIDILIAFGVDPLEENIAAQNFLHWAKLPQNLLKKLLTDFSESHGLKALYEKLDCGSNGLHLVHTYSRKYNLEVLLEPLSKLSDLKENRLLSLAVSKGDNKGATCFHFACEGGQTSSFRFLLKKGPNISVSIKTLTDSELSCIDFAIDRGHLEPVMKVYTEFEAKALQKKGIGSKAASNAARITLLRLVDPIKKAVSLPDRVAAQKALASIIDQLSDDSTACRKGRRGLQILERAITLNSTKLFRSALKMNFVNATTERLLPEFLRCQQHRNLELSVMNCLCMGDKIGRHGWVDAFSELSVIDITCSHSEHYDEILLDLVLTRQFELIPASINLLIRLGPEIDKLRSQARGKHATLQELYRKVQEIAVNSLEELFASATQKRQRELLFEFLQGRIESAEGVSGPKFPFRTLNKKIRHGAVTDMIEEADCNEIFATDCIYSLVQQEWKTGRRPCRCSTCSVSNSKQSSEDCCCRCTREFYSPRAKFGTYCTFFAFLIIYFTWYTVDFKNSFAHVSTDIPLIFYWLSFVFQEVVDFRRRRKRRSYLVCGRLCRWPTYFEDLLNFLEWLVIVFLLVGLILKWILLANSLPLTAAYPCQMVFSVAFGLLMFRAVHFLSLSAVIGPVITMLWSLVFNDLLPFLAIIAVIIIAFGVFFFNLLFSVTGVNTQSTYYNSPWYSWDATVAAITLPFNILFTNFEKLEFGKTLTNITIGKSAHTQGIGVFENLMLFLFMGLVNIVMLNLLIALFNLRVNRMANEALGIWRRTYFGMLKEYQNLSPVPPPLSFLWYIYDCFVRKCSCKKCKNSAGVAPKKKTENWWRDPKKYPEEYMDFLEFQANQLRRFRASLLSNSNSNSRDDLIDQLSHRLKVLEEQTQAVHEKLK</sequence>
<keyword evidence="1" id="KW-0040">ANK repeat</keyword>
<keyword evidence="3" id="KW-0812">Transmembrane</keyword>
<feature type="transmembrane region" description="Helical" evidence="3">
    <location>
        <begin position="1004"/>
        <end position="1026"/>
    </location>
</feature>
<dbReference type="EMBL" id="NIVC01002998">
    <property type="protein sequence ID" value="PAA53932.1"/>
    <property type="molecule type" value="Genomic_DNA"/>
</dbReference>
<keyword evidence="3" id="KW-0472">Membrane</keyword>
<reference evidence="4 5" key="1">
    <citation type="submission" date="2017-06" db="EMBL/GenBank/DDBJ databases">
        <title>A platform for efficient transgenesis in Macrostomum lignano, a flatworm model organism for stem cell research.</title>
        <authorList>
            <person name="Berezikov E."/>
        </authorList>
    </citation>
    <scope>NUCLEOTIDE SEQUENCE [LARGE SCALE GENOMIC DNA]</scope>
    <source>
        <strain evidence="4">DV1</strain>
        <tissue evidence="4">Whole organism</tissue>
    </source>
</reference>
<accession>A0A267DZN2</accession>
<gene>
    <name evidence="4" type="ORF">BOX15_Mlig010193g1</name>
</gene>
<dbReference type="SMART" id="SM00248">
    <property type="entry name" value="ANK"/>
    <property type="match status" value="6"/>
</dbReference>
<comment type="caution">
    <text evidence="4">The sequence shown here is derived from an EMBL/GenBank/DDBJ whole genome shotgun (WGS) entry which is preliminary data.</text>
</comment>
<feature type="compositionally biased region" description="Pro residues" evidence="2">
    <location>
        <begin position="24"/>
        <end position="47"/>
    </location>
</feature>
<feature type="transmembrane region" description="Helical" evidence="3">
    <location>
        <begin position="1168"/>
        <end position="1188"/>
    </location>
</feature>
<proteinExistence type="predicted"/>
<name>A0A267DZN2_9PLAT</name>
<evidence type="ECO:0000256" key="3">
    <source>
        <dbReference type="SAM" id="Phobius"/>
    </source>
</evidence>
<dbReference type="InterPro" id="IPR036770">
    <property type="entry name" value="Ankyrin_rpt-contain_sf"/>
</dbReference>
<organism evidence="4 5">
    <name type="scientific">Macrostomum lignano</name>
    <dbReference type="NCBI Taxonomy" id="282301"/>
    <lineage>
        <taxon>Eukaryota</taxon>
        <taxon>Metazoa</taxon>
        <taxon>Spiralia</taxon>
        <taxon>Lophotrochozoa</taxon>
        <taxon>Platyhelminthes</taxon>
        <taxon>Rhabditophora</taxon>
        <taxon>Macrostomorpha</taxon>
        <taxon>Macrostomida</taxon>
        <taxon>Macrostomidae</taxon>
        <taxon>Macrostomum</taxon>
    </lineage>
</organism>
<evidence type="ECO:0000256" key="2">
    <source>
        <dbReference type="SAM" id="MobiDB-lite"/>
    </source>
</evidence>
<dbReference type="InterPro" id="IPR002110">
    <property type="entry name" value="Ankyrin_rpt"/>
</dbReference>
<feature type="transmembrane region" description="Helical" evidence="3">
    <location>
        <begin position="1131"/>
        <end position="1156"/>
    </location>
</feature>